<evidence type="ECO:0000313" key="4">
    <source>
        <dbReference type="Proteomes" id="UP000218067"/>
    </source>
</evidence>
<dbReference type="EMBL" id="AP017624">
    <property type="protein sequence ID" value="BAV41853.1"/>
    <property type="molecule type" value="Genomic_DNA"/>
</dbReference>
<dbReference type="InterPro" id="IPR019051">
    <property type="entry name" value="Trp_biosyn_TM_oprn/chp"/>
</dbReference>
<organism evidence="3 4">
    <name type="scientific">Mycobacterium ulcerans subsp. shinshuense</name>
    <dbReference type="NCBI Taxonomy" id="1124626"/>
    <lineage>
        <taxon>Bacteria</taxon>
        <taxon>Bacillati</taxon>
        <taxon>Actinomycetota</taxon>
        <taxon>Actinomycetes</taxon>
        <taxon>Mycobacteriales</taxon>
        <taxon>Mycobacteriaceae</taxon>
        <taxon>Mycobacterium</taxon>
        <taxon>Mycobacterium ulcerans group</taxon>
    </lineage>
</organism>
<dbReference type="AlphaFoldDB" id="A0A1B4Y491"/>
<feature type="transmembrane region" description="Helical" evidence="2">
    <location>
        <begin position="16"/>
        <end position="40"/>
    </location>
</feature>
<feature type="region of interest" description="Disordered" evidence="1">
    <location>
        <begin position="194"/>
        <end position="231"/>
    </location>
</feature>
<feature type="transmembrane region" description="Helical" evidence="2">
    <location>
        <begin position="137"/>
        <end position="157"/>
    </location>
</feature>
<reference evidence="3 4" key="1">
    <citation type="submission" date="2016-08" db="EMBL/GenBank/DDBJ databases">
        <title>Complete genome sequence of Mycobacterium shinshuense, a subspecies of M. ulcerans.</title>
        <authorList>
            <person name="Yoshida M."/>
            <person name="Ogura Y."/>
            <person name="Hayashi T."/>
            <person name="Hoshino Y."/>
        </authorList>
    </citation>
    <scope>NUCLEOTIDE SEQUENCE [LARGE SCALE GENOMIC DNA]</scope>
    <source>
        <strain evidence="4">ATCC 33728</strain>
    </source>
</reference>
<dbReference type="Pfam" id="PF09534">
    <property type="entry name" value="Trp_oprn_chp"/>
    <property type="match status" value="1"/>
</dbReference>
<dbReference type="Proteomes" id="UP000218067">
    <property type="component" value="Chromosome"/>
</dbReference>
<evidence type="ECO:0000256" key="1">
    <source>
        <dbReference type="SAM" id="MobiDB-lite"/>
    </source>
</evidence>
<feature type="transmembrane region" description="Helical" evidence="2">
    <location>
        <begin position="90"/>
        <end position="112"/>
    </location>
</feature>
<keyword evidence="2" id="KW-0812">Transmembrane</keyword>
<evidence type="ECO:0000313" key="3">
    <source>
        <dbReference type="EMBL" id="BAV41853.1"/>
    </source>
</evidence>
<keyword evidence="2" id="KW-0472">Membrane</keyword>
<keyword evidence="2" id="KW-1133">Transmembrane helix</keyword>
<proteinExistence type="predicted"/>
<gene>
    <name evidence="3" type="ORF">SHTP_2765</name>
</gene>
<dbReference type="InterPro" id="IPR011746">
    <property type="entry name" value="Trp_synth-assoc_CHP"/>
</dbReference>
<accession>A0A1B4Y491</accession>
<name>A0A1B4Y491_MYCUL</name>
<sequence length="231" mass="24180">MTDTGNDRRARRNSRLMIGIAQLLLVISAGVLWIASRLGWVVIRSFDGLGPPKEVTLSGATWSTALLPMALLMLAAAVAALAVRGWPLRGLAALLAMVSLAVGYLGVSLWVIPDVALRGAELAQVSVITLVGSGRHYVGAGLAVGAVVCTLAAAALLMRLASIVESLGDNATKYASPASRRSVARAQDAAIATEKASKSAELDMSERTIWDALDEGRDPTDRPPEPDTEGR</sequence>
<evidence type="ECO:0000256" key="2">
    <source>
        <dbReference type="SAM" id="Phobius"/>
    </source>
</evidence>
<protein>
    <recommendedName>
        <fullName evidence="5">TIGR02234 family membrane protein</fullName>
    </recommendedName>
</protein>
<feature type="compositionally biased region" description="Basic and acidic residues" evidence="1">
    <location>
        <begin position="195"/>
        <end position="231"/>
    </location>
</feature>
<evidence type="ECO:0008006" key="5">
    <source>
        <dbReference type="Google" id="ProtNLM"/>
    </source>
</evidence>
<feature type="transmembrane region" description="Helical" evidence="2">
    <location>
        <begin position="60"/>
        <end position="83"/>
    </location>
</feature>
<dbReference type="NCBIfam" id="TIGR02234">
    <property type="entry name" value="trp_oprn_chp"/>
    <property type="match status" value="1"/>
</dbReference>